<evidence type="ECO:0000313" key="1">
    <source>
        <dbReference type="EMBL" id="SDG27016.1"/>
    </source>
</evidence>
<protein>
    <submittedName>
        <fullName evidence="1">Uncharacterized protein family (UPF0158)</fullName>
    </submittedName>
</protein>
<name>A0A1G7SV77_PSEOR</name>
<dbReference type="OrthoDB" id="9816539at2"/>
<evidence type="ECO:0000313" key="2">
    <source>
        <dbReference type="Proteomes" id="UP000198967"/>
    </source>
</evidence>
<dbReference type="Pfam" id="PF03682">
    <property type="entry name" value="UPF0158"/>
    <property type="match status" value="1"/>
</dbReference>
<dbReference type="AlphaFoldDB" id="A0A1G7SV77"/>
<dbReference type="EMBL" id="FNBE01000010">
    <property type="protein sequence ID" value="SDG27016.1"/>
    <property type="molecule type" value="Genomic_DNA"/>
</dbReference>
<reference evidence="1 2" key="1">
    <citation type="submission" date="2016-10" db="EMBL/GenBank/DDBJ databases">
        <authorList>
            <person name="de Groot N.N."/>
        </authorList>
    </citation>
    <scope>NUCLEOTIDE SEQUENCE [LARGE SCALE GENOMIC DNA]</scope>
    <source>
        <strain evidence="1 2">CGMCC 4.3143</strain>
    </source>
</reference>
<dbReference type="Proteomes" id="UP000198967">
    <property type="component" value="Unassembled WGS sequence"/>
</dbReference>
<accession>A0A1G7SV77</accession>
<gene>
    <name evidence="1" type="ORF">SAMN05216377_110111</name>
</gene>
<keyword evidence="2" id="KW-1185">Reference proteome</keyword>
<dbReference type="InterPro" id="IPR005361">
    <property type="entry name" value="UPF0158"/>
</dbReference>
<proteinExistence type="predicted"/>
<organism evidence="1 2">
    <name type="scientific">Pseudonocardia oroxyli</name>
    <dbReference type="NCBI Taxonomy" id="366584"/>
    <lineage>
        <taxon>Bacteria</taxon>
        <taxon>Bacillati</taxon>
        <taxon>Actinomycetota</taxon>
        <taxon>Actinomycetes</taxon>
        <taxon>Pseudonocardiales</taxon>
        <taxon>Pseudonocardiaceae</taxon>
        <taxon>Pseudonocardia</taxon>
    </lineage>
</organism>
<dbReference type="STRING" id="366584.SAMN05216377_110111"/>
<sequence>MPLLRPLPVDLEMLSEILEGDPLTTGGALDLRTGEVWPRSAIEYAAEDGADVDAPDFEDEDRFRWADGDSRDGDRDMVEFIDTIADARLAERLHDAIHGRGAFRRFADTLRRTSEHDLSRWFEWVGERKRGRARAWLTDLGFRVASR</sequence>